<organism evidence="12 13">
    <name type="scientific">Coccomyxa subellipsoidea</name>
    <dbReference type="NCBI Taxonomy" id="248742"/>
    <lineage>
        <taxon>Eukaryota</taxon>
        <taxon>Viridiplantae</taxon>
        <taxon>Chlorophyta</taxon>
        <taxon>core chlorophytes</taxon>
        <taxon>Trebouxiophyceae</taxon>
        <taxon>Trebouxiophyceae incertae sedis</taxon>
        <taxon>Coccomyxaceae</taxon>
        <taxon>Coccomyxa</taxon>
    </lineage>
</organism>
<reference evidence="12 13" key="1">
    <citation type="journal article" date="2024" name="Nat. Commun.">
        <title>Phylogenomics reveals the evolutionary origins of lichenization in chlorophyte algae.</title>
        <authorList>
            <person name="Puginier C."/>
            <person name="Libourel C."/>
            <person name="Otte J."/>
            <person name="Skaloud P."/>
            <person name="Haon M."/>
            <person name="Grisel S."/>
            <person name="Petersen M."/>
            <person name="Berrin J.G."/>
            <person name="Delaux P.M."/>
            <person name="Dal Grande F."/>
            <person name="Keller J."/>
        </authorList>
    </citation>
    <scope>NUCLEOTIDE SEQUENCE [LARGE SCALE GENOMIC DNA]</scope>
    <source>
        <strain evidence="12 13">SAG 216-7</strain>
    </source>
</reference>
<accession>A0ABR2YZ01</accession>
<sequence length="198" mass="22010">MQKIAKKALTQLHLDLGQDNFSCRICKFCGMSYAPGEENDERMHTAYHASLLQGVRFMGWQSERVVRRDELGGRILLVLPSDSAAHLKKVKELSNLLEDQLGLVNGWLLSIPCKVYLYVAASKRVVGAQETACGVRVIWVSVEARLQGIASKLLDVARSTFVAGYVIPRQDLAFSQPTEHGRKFAASYTGCSSFLVYK</sequence>
<evidence type="ECO:0000256" key="1">
    <source>
        <dbReference type="ARBA" id="ARBA00004123"/>
    </source>
</evidence>
<proteinExistence type="inferred from homology"/>
<dbReference type="InterPro" id="IPR028009">
    <property type="entry name" value="ESCO_Acetyltransf_dom"/>
</dbReference>
<keyword evidence="5" id="KW-0863">Zinc-finger</keyword>
<feature type="domain" description="N-acetyltransferase ESCO zinc-finger" evidence="10">
    <location>
        <begin position="11"/>
        <end position="49"/>
    </location>
</feature>
<evidence type="ECO:0000256" key="6">
    <source>
        <dbReference type="ARBA" id="ARBA00022833"/>
    </source>
</evidence>
<keyword evidence="13" id="KW-1185">Reference proteome</keyword>
<evidence type="ECO:0000259" key="11">
    <source>
        <dbReference type="Pfam" id="PF13880"/>
    </source>
</evidence>
<comment type="similarity">
    <text evidence="2">Belongs to the acetyltransferase family. ECO subfamily.</text>
</comment>
<evidence type="ECO:0000256" key="4">
    <source>
        <dbReference type="ARBA" id="ARBA00022723"/>
    </source>
</evidence>
<feature type="domain" description="N-acetyltransferase ESCO acetyl-transferase" evidence="11">
    <location>
        <begin position="131"/>
        <end position="197"/>
    </location>
</feature>
<keyword evidence="9" id="KW-0012">Acyltransferase</keyword>
<evidence type="ECO:0000313" key="12">
    <source>
        <dbReference type="EMBL" id="KAK9916916.1"/>
    </source>
</evidence>
<dbReference type="PANTHER" id="PTHR45884">
    <property type="entry name" value="N-ACETYLTRANSFERASE ECO"/>
    <property type="match status" value="1"/>
</dbReference>
<name>A0ABR2YZ01_9CHLO</name>
<dbReference type="Pfam" id="PF13880">
    <property type="entry name" value="Acetyltransf_13"/>
    <property type="match status" value="1"/>
</dbReference>
<keyword evidence="7" id="KW-0539">Nucleus</keyword>
<comment type="caution">
    <text evidence="12">The sequence shown here is derived from an EMBL/GenBank/DDBJ whole genome shotgun (WGS) entry which is preliminary data.</text>
</comment>
<dbReference type="PANTHER" id="PTHR45884:SF2">
    <property type="entry name" value="N-ACETYLTRANSFERASE ECO"/>
    <property type="match status" value="1"/>
</dbReference>
<dbReference type="Pfam" id="PF13878">
    <property type="entry name" value="zf-C2H2_3"/>
    <property type="match status" value="1"/>
</dbReference>
<keyword evidence="8" id="KW-0131">Cell cycle</keyword>
<protein>
    <submittedName>
        <fullName evidence="12">Uncharacterized protein</fullName>
    </submittedName>
</protein>
<dbReference type="EMBL" id="JALJOT010000003">
    <property type="protein sequence ID" value="KAK9916916.1"/>
    <property type="molecule type" value="Genomic_DNA"/>
</dbReference>
<keyword evidence="3" id="KW-0808">Transferase</keyword>
<evidence type="ECO:0000256" key="2">
    <source>
        <dbReference type="ARBA" id="ARBA00005816"/>
    </source>
</evidence>
<gene>
    <name evidence="12" type="ORF">WJX75_008756</name>
</gene>
<dbReference type="InterPro" id="IPR028005">
    <property type="entry name" value="AcTrfase_ESCO_Znf_dom"/>
</dbReference>
<keyword evidence="6" id="KW-0862">Zinc</keyword>
<evidence type="ECO:0000256" key="9">
    <source>
        <dbReference type="ARBA" id="ARBA00023315"/>
    </source>
</evidence>
<evidence type="ECO:0000256" key="3">
    <source>
        <dbReference type="ARBA" id="ARBA00022679"/>
    </source>
</evidence>
<evidence type="ECO:0000256" key="5">
    <source>
        <dbReference type="ARBA" id="ARBA00022771"/>
    </source>
</evidence>
<evidence type="ECO:0000256" key="8">
    <source>
        <dbReference type="ARBA" id="ARBA00023306"/>
    </source>
</evidence>
<evidence type="ECO:0000256" key="7">
    <source>
        <dbReference type="ARBA" id="ARBA00023242"/>
    </source>
</evidence>
<evidence type="ECO:0000259" key="10">
    <source>
        <dbReference type="Pfam" id="PF13878"/>
    </source>
</evidence>
<keyword evidence="4" id="KW-0479">Metal-binding</keyword>
<dbReference type="Proteomes" id="UP001491310">
    <property type="component" value="Unassembled WGS sequence"/>
</dbReference>
<evidence type="ECO:0000313" key="13">
    <source>
        <dbReference type="Proteomes" id="UP001491310"/>
    </source>
</evidence>
<comment type="subcellular location">
    <subcellularLocation>
        <location evidence="1">Nucleus</location>
    </subcellularLocation>
</comment>